<dbReference type="Proteomes" id="UP000749646">
    <property type="component" value="Unassembled WGS sequence"/>
</dbReference>
<gene>
    <name evidence="1" type="ORF">BGZ65_007137</name>
</gene>
<reference evidence="1" key="1">
    <citation type="journal article" date="2020" name="Fungal Divers.">
        <title>Resolving the Mortierellaceae phylogeny through synthesis of multi-gene phylogenetics and phylogenomics.</title>
        <authorList>
            <person name="Vandepol N."/>
            <person name="Liber J."/>
            <person name="Desiro A."/>
            <person name="Na H."/>
            <person name="Kennedy M."/>
            <person name="Barry K."/>
            <person name="Grigoriev I.V."/>
            <person name="Miller A.N."/>
            <person name="O'Donnell K."/>
            <person name="Stajich J.E."/>
            <person name="Bonito G."/>
        </authorList>
    </citation>
    <scope>NUCLEOTIDE SEQUENCE</scope>
    <source>
        <strain evidence="1">MES-2147</strain>
    </source>
</reference>
<accession>A0A9P6IKE6</accession>
<proteinExistence type="predicted"/>
<sequence length="114" mass="12787">MASVYSNEEVPVDTEIEPLGSNDSWVAMKESSGSVERRRRRFGDACAADVDAEDTLEFKPPQFRFLMKSWTDTSMELQQALRKGFPTWLGVVLVLQFGALRDTDAGSVLVELQQ</sequence>
<name>A0A9P6IKE6_9FUNG</name>
<dbReference type="AlphaFoldDB" id="A0A9P6IKE6"/>
<keyword evidence="2" id="KW-1185">Reference proteome</keyword>
<evidence type="ECO:0000313" key="1">
    <source>
        <dbReference type="EMBL" id="KAF9926766.1"/>
    </source>
</evidence>
<organism evidence="1 2">
    <name type="scientific">Modicella reniformis</name>
    <dbReference type="NCBI Taxonomy" id="1440133"/>
    <lineage>
        <taxon>Eukaryota</taxon>
        <taxon>Fungi</taxon>
        <taxon>Fungi incertae sedis</taxon>
        <taxon>Mucoromycota</taxon>
        <taxon>Mortierellomycotina</taxon>
        <taxon>Mortierellomycetes</taxon>
        <taxon>Mortierellales</taxon>
        <taxon>Mortierellaceae</taxon>
        <taxon>Modicella</taxon>
    </lineage>
</organism>
<evidence type="ECO:0000313" key="2">
    <source>
        <dbReference type="Proteomes" id="UP000749646"/>
    </source>
</evidence>
<dbReference type="EMBL" id="JAAAHW010010384">
    <property type="protein sequence ID" value="KAF9926766.1"/>
    <property type="molecule type" value="Genomic_DNA"/>
</dbReference>
<protein>
    <submittedName>
        <fullName evidence="1">Uncharacterized protein</fullName>
    </submittedName>
</protein>
<comment type="caution">
    <text evidence="1">The sequence shown here is derived from an EMBL/GenBank/DDBJ whole genome shotgun (WGS) entry which is preliminary data.</text>
</comment>